<dbReference type="GO" id="GO:0000175">
    <property type="term" value="F:3'-5'-RNA exonuclease activity"/>
    <property type="evidence" value="ECO:0007669"/>
    <property type="project" value="TreeGrafter"/>
</dbReference>
<sequence length="280" mass="31698">MRNLIIVFISLFTFCIGISGQQKCKLNVGSFNLRYDNEGDKDDSWVHRKDMAVSLVHFHDFDVFGIQEGLIHQVKDLVKDGTYTFVGVGRDDGKEAGEHAAVLFKKDRFKLLDSGNYWLSETQDKPSFGWDAQCRRVCSWAKLKDKVSGKEFYFFSVHFDHIGKVARHESALIMLANIKKIAGDSPAICVGDFNGTPDSEPIQILKSDGLLLDSREISKTPPYGTVGTTNQFNLNAPMKNRIDYIFVTKGIQVNKYGTLNEYQYGHFSSDHFPIMIEAEF</sequence>
<dbReference type="InterPro" id="IPR050410">
    <property type="entry name" value="CCR4/nocturin_mRNA_transcr"/>
</dbReference>
<dbReference type="EMBL" id="CYXP01000009">
    <property type="protein sequence ID" value="CUN29919.1"/>
    <property type="molecule type" value="Genomic_DNA"/>
</dbReference>
<dbReference type="SUPFAM" id="SSF56219">
    <property type="entry name" value="DNase I-like"/>
    <property type="match status" value="1"/>
</dbReference>
<name>A0A173VQX0_PARDI</name>
<dbReference type="PANTHER" id="PTHR12121">
    <property type="entry name" value="CARBON CATABOLITE REPRESSOR PROTEIN 4"/>
    <property type="match status" value="1"/>
</dbReference>
<dbReference type="CDD" id="cd09083">
    <property type="entry name" value="EEP-1"/>
    <property type="match status" value="1"/>
</dbReference>
<dbReference type="AlphaFoldDB" id="A0A173VQX0"/>
<dbReference type="RefSeq" id="WP_057319835.1">
    <property type="nucleotide sequence ID" value="NZ_CYXP01000009.1"/>
</dbReference>
<dbReference type="PANTHER" id="PTHR12121:SF36">
    <property type="entry name" value="ENDONUCLEASE_EXONUCLEASE_PHOSPHATASE DOMAIN-CONTAINING PROTEIN"/>
    <property type="match status" value="1"/>
</dbReference>
<organism evidence="2 3">
    <name type="scientific">Parabacteroides distasonis</name>
    <dbReference type="NCBI Taxonomy" id="823"/>
    <lineage>
        <taxon>Bacteria</taxon>
        <taxon>Pseudomonadati</taxon>
        <taxon>Bacteroidota</taxon>
        <taxon>Bacteroidia</taxon>
        <taxon>Bacteroidales</taxon>
        <taxon>Tannerellaceae</taxon>
        <taxon>Parabacteroides</taxon>
    </lineage>
</organism>
<protein>
    <submittedName>
        <fullName evidence="2">Uncharacterized protein conserved in bacteria</fullName>
    </submittedName>
</protein>
<dbReference type="InterPro" id="IPR036691">
    <property type="entry name" value="Endo/exonu/phosph_ase_sf"/>
</dbReference>
<reference evidence="2 3" key="1">
    <citation type="submission" date="2015-09" db="EMBL/GenBank/DDBJ databases">
        <authorList>
            <consortium name="Pathogen Informatics"/>
        </authorList>
    </citation>
    <scope>NUCLEOTIDE SEQUENCE [LARGE SCALE GENOMIC DNA]</scope>
    <source>
        <strain evidence="2 3">2789STDY5608872</strain>
    </source>
</reference>
<dbReference type="InterPro" id="IPR005135">
    <property type="entry name" value="Endo/exonuclease/phosphatase"/>
</dbReference>
<dbReference type="Proteomes" id="UP000095591">
    <property type="component" value="Unassembled WGS sequence"/>
</dbReference>
<dbReference type="Gene3D" id="3.60.10.10">
    <property type="entry name" value="Endonuclease/exonuclease/phosphatase"/>
    <property type="match status" value="1"/>
</dbReference>
<dbReference type="Pfam" id="PF03372">
    <property type="entry name" value="Exo_endo_phos"/>
    <property type="match status" value="1"/>
</dbReference>
<proteinExistence type="predicted"/>
<evidence type="ECO:0000313" key="3">
    <source>
        <dbReference type="Proteomes" id="UP000095591"/>
    </source>
</evidence>
<feature type="domain" description="Endonuclease/exonuclease/phosphatase" evidence="1">
    <location>
        <begin position="30"/>
        <end position="271"/>
    </location>
</feature>
<evidence type="ECO:0000313" key="2">
    <source>
        <dbReference type="EMBL" id="CUN29919.1"/>
    </source>
</evidence>
<gene>
    <name evidence="2" type="ORF">ERS852429_03474</name>
</gene>
<accession>A0A173VQX0</accession>
<evidence type="ECO:0000259" key="1">
    <source>
        <dbReference type="Pfam" id="PF03372"/>
    </source>
</evidence>